<keyword evidence="4" id="KW-1185">Reference proteome</keyword>
<organism evidence="3 4">
    <name type="scientific">Pristionchus mayeri</name>
    <dbReference type="NCBI Taxonomy" id="1317129"/>
    <lineage>
        <taxon>Eukaryota</taxon>
        <taxon>Metazoa</taxon>
        <taxon>Ecdysozoa</taxon>
        <taxon>Nematoda</taxon>
        <taxon>Chromadorea</taxon>
        <taxon>Rhabditida</taxon>
        <taxon>Rhabditina</taxon>
        <taxon>Diplogasteromorpha</taxon>
        <taxon>Diplogasteroidea</taxon>
        <taxon>Neodiplogasteridae</taxon>
        <taxon>Pristionchus</taxon>
    </lineage>
</organism>
<dbReference type="InterPro" id="IPR052823">
    <property type="entry name" value="SXP/RAL-2_related"/>
</dbReference>
<evidence type="ECO:0000256" key="1">
    <source>
        <dbReference type="SAM" id="SignalP"/>
    </source>
</evidence>
<feature type="chain" id="PRO_5042969051" description="SXP/RAL-2 family protein Ani s 5-like cation-binding domain-containing protein" evidence="1">
    <location>
        <begin position="18"/>
        <end position="150"/>
    </location>
</feature>
<evidence type="ECO:0000313" key="4">
    <source>
        <dbReference type="Proteomes" id="UP001328107"/>
    </source>
</evidence>
<dbReference type="EMBL" id="BTRK01000002">
    <property type="protein sequence ID" value="GMR38399.1"/>
    <property type="molecule type" value="Genomic_DNA"/>
</dbReference>
<feature type="signal peptide" evidence="1">
    <location>
        <begin position="1"/>
        <end position="17"/>
    </location>
</feature>
<dbReference type="PANTHER" id="PTHR21593">
    <property type="entry name" value="PRION-LIKE- Q/N-RICH -DOMAIN-BEARING PROTEIN PROTEIN"/>
    <property type="match status" value="1"/>
</dbReference>
<name>A0AAN4ZF49_9BILA</name>
<accession>A0AAN4ZF49</accession>
<protein>
    <recommendedName>
        <fullName evidence="2">SXP/RAL-2 family protein Ani s 5-like cation-binding domain-containing protein</fullName>
    </recommendedName>
</protein>
<reference evidence="4" key="1">
    <citation type="submission" date="2022-10" db="EMBL/GenBank/DDBJ databases">
        <title>Genome assembly of Pristionchus species.</title>
        <authorList>
            <person name="Yoshida K."/>
            <person name="Sommer R.J."/>
        </authorList>
    </citation>
    <scope>NUCLEOTIDE SEQUENCE [LARGE SCALE GENOMIC DNA]</scope>
    <source>
        <strain evidence="4">RS5460</strain>
    </source>
</reference>
<dbReference type="InterPro" id="IPR003677">
    <property type="entry name" value="ANIS5_cation-bd"/>
</dbReference>
<evidence type="ECO:0000313" key="3">
    <source>
        <dbReference type="EMBL" id="GMR38399.1"/>
    </source>
</evidence>
<evidence type="ECO:0000259" key="2">
    <source>
        <dbReference type="Pfam" id="PF02520"/>
    </source>
</evidence>
<dbReference type="AlphaFoldDB" id="A0AAN4ZF49"/>
<keyword evidence="1" id="KW-0732">Signal</keyword>
<dbReference type="Proteomes" id="UP001328107">
    <property type="component" value="Unassembled WGS sequence"/>
</dbReference>
<dbReference type="PANTHER" id="PTHR21593:SF36">
    <property type="entry name" value="DUF148 DOMAIN-CONTAINING PROTEIN-RELATED"/>
    <property type="match status" value="1"/>
</dbReference>
<gene>
    <name evidence="3" type="ORF">PMAYCL1PPCAC_08594</name>
</gene>
<sequence>MLARLSLLALVAVAIYAQGPNDYPPFLQNADAGSRASFVAVINANKNKPEPQVNAAVDKWAAGQSGAVQTAYAKFKAEIAKHQKAEAAAHAAAVARFSLGAKKADADLNAVSAQAGLSFEAKQKKINDIMNKLDPAVRQELIAAMGGPQQ</sequence>
<feature type="domain" description="SXP/RAL-2 family protein Ani s 5-like cation-binding" evidence="2">
    <location>
        <begin position="35"/>
        <end position="137"/>
    </location>
</feature>
<comment type="caution">
    <text evidence="3">The sequence shown here is derived from an EMBL/GenBank/DDBJ whole genome shotgun (WGS) entry which is preliminary data.</text>
</comment>
<proteinExistence type="predicted"/>
<dbReference type="Pfam" id="PF02520">
    <property type="entry name" value="ANIS5_cation-bd"/>
    <property type="match status" value="1"/>
</dbReference>